<reference evidence="1 2" key="1">
    <citation type="journal article" date="2023" name="Int. J. Syst. Evol. Microbiol.">
        <title>Streptococcus sciuri sp. nov., Staphylococcus marylandisciuri sp. nov. and Staphylococcus americanisciuri sp. nov., isolated from faeces of eastern grey squirrel (Sciurus carolinensis).</title>
        <authorList>
            <person name="Volokhov D.V."/>
            <person name="Zagorodnyaya T.A."/>
            <person name="Furtak V.A."/>
            <person name="Nattanmai G."/>
            <person name="Randall L."/>
            <person name="Jose S."/>
            <person name="Gao Y."/>
            <person name="Eisenberg T."/>
            <person name="Delmonte P."/>
            <person name="Blom J."/>
            <person name="Mitchell K.K."/>
        </authorList>
    </citation>
    <scope>NUCLEOTIDE SEQUENCE [LARGE SCALE GENOMIC DNA]</scope>
    <source>
        <strain evidence="1 2">SQ9-PEA</strain>
    </source>
</reference>
<dbReference type="SUPFAM" id="SSF56784">
    <property type="entry name" value="HAD-like"/>
    <property type="match status" value="1"/>
</dbReference>
<dbReference type="RefSeq" id="WP_259138377.1">
    <property type="nucleotide sequence ID" value="NZ_JANUXX010000005.1"/>
</dbReference>
<evidence type="ECO:0000313" key="2">
    <source>
        <dbReference type="Proteomes" id="UP001206548"/>
    </source>
</evidence>
<protein>
    <submittedName>
        <fullName evidence="1">HAD family hydrolase</fullName>
    </submittedName>
</protein>
<organism evidence="1 2">
    <name type="scientific">Streptococcus sciuri</name>
    <dbReference type="NCBI Taxonomy" id="2973939"/>
    <lineage>
        <taxon>Bacteria</taxon>
        <taxon>Bacillati</taxon>
        <taxon>Bacillota</taxon>
        <taxon>Bacilli</taxon>
        <taxon>Lactobacillales</taxon>
        <taxon>Streptococcaceae</taxon>
        <taxon>Streptococcus</taxon>
    </lineage>
</organism>
<dbReference type="PANTHER" id="PTHR10000:SF53">
    <property type="entry name" value="5-AMINO-6-(5-PHOSPHO-D-RIBITYLAMINO)URACIL PHOSPHATASE YBJI-RELATED"/>
    <property type="match status" value="1"/>
</dbReference>
<dbReference type="PANTHER" id="PTHR10000">
    <property type="entry name" value="PHOSPHOSERINE PHOSPHATASE"/>
    <property type="match status" value="1"/>
</dbReference>
<gene>
    <name evidence="1" type="ORF">NXS10_05090</name>
</gene>
<comment type="caution">
    <text evidence="1">The sequence shown here is derived from an EMBL/GenBank/DDBJ whole genome shotgun (WGS) entry which is preliminary data.</text>
</comment>
<dbReference type="Proteomes" id="UP001206548">
    <property type="component" value="Unassembled WGS sequence"/>
</dbReference>
<dbReference type="SFLD" id="SFLDG01140">
    <property type="entry name" value="C2.B:_Phosphomannomutase_and_P"/>
    <property type="match status" value="1"/>
</dbReference>
<keyword evidence="1" id="KW-0378">Hydrolase</keyword>
<dbReference type="Pfam" id="PF08282">
    <property type="entry name" value="Hydrolase_3"/>
    <property type="match status" value="1"/>
</dbReference>
<dbReference type="GO" id="GO:0016787">
    <property type="term" value="F:hydrolase activity"/>
    <property type="evidence" value="ECO:0007669"/>
    <property type="project" value="UniProtKB-KW"/>
</dbReference>
<keyword evidence="2" id="KW-1185">Reference proteome</keyword>
<dbReference type="NCBIfam" id="TIGR01484">
    <property type="entry name" value="HAD-SF-IIB"/>
    <property type="match status" value="1"/>
</dbReference>
<dbReference type="Gene3D" id="3.40.50.1000">
    <property type="entry name" value="HAD superfamily/HAD-like"/>
    <property type="match status" value="1"/>
</dbReference>
<dbReference type="InterPro" id="IPR036412">
    <property type="entry name" value="HAD-like_sf"/>
</dbReference>
<name>A0ABT2F774_9STRE</name>
<dbReference type="InterPro" id="IPR006379">
    <property type="entry name" value="HAD-SF_hydro_IIB"/>
</dbReference>
<dbReference type="Gene3D" id="3.30.1240.10">
    <property type="match status" value="1"/>
</dbReference>
<dbReference type="NCBIfam" id="TIGR00099">
    <property type="entry name" value="Cof-subfamily"/>
    <property type="match status" value="1"/>
</dbReference>
<dbReference type="EMBL" id="JANUXX010000005">
    <property type="protein sequence ID" value="MCS4488331.1"/>
    <property type="molecule type" value="Genomic_DNA"/>
</dbReference>
<proteinExistence type="predicted"/>
<dbReference type="InterPro" id="IPR000150">
    <property type="entry name" value="Cof"/>
</dbReference>
<dbReference type="InterPro" id="IPR023214">
    <property type="entry name" value="HAD_sf"/>
</dbReference>
<dbReference type="SFLD" id="SFLDS00003">
    <property type="entry name" value="Haloacid_Dehalogenase"/>
    <property type="match status" value="1"/>
</dbReference>
<accession>A0ABT2F774</accession>
<evidence type="ECO:0000313" key="1">
    <source>
        <dbReference type="EMBL" id="MCS4488331.1"/>
    </source>
</evidence>
<sequence>MIKLIATDMDGTFLDANGTYDKKRLNTVLKGFKKRGIVFVAASGRSLLSLESLFADFRDQMGFVAENGSALVVGGELTFEKHLTKEQYLEIIQLLLASPYMNGHEYLLSGKNGAYVHQDASSDYVNFISNYYKNIQRVDSFEAIDDVIFKLTANFTEETVLEGEKWVTERLSYANAVTTGFQSVDIILDAVTKRTGLEALCTQLGIKRDEVLAFGDNLNDYEMLEFSGTAIATGNARDEIKAISQEVIDSCEKESVMAYMEGILDDKKRH</sequence>